<dbReference type="EMBL" id="VIWY01000001">
    <property type="protein sequence ID" value="TWG25058.1"/>
    <property type="molecule type" value="Genomic_DNA"/>
</dbReference>
<evidence type="ECO:0000313" key="2">
    <source>
        <dbReference type="EMBL" id="TWG25058.1"/>
    </source>
</evidence>
<keyword evidence="3" id="KW-1185">Reference proteome</keyword>
<protein>
    <submittedName>
        <fullName evidence="2">Uncharacterized protein</fullName>
    </submittedName>
</protein>
<name>A0A561WMI0_ACTTI</name>
<dbReference type="AlphaFoldDB" id="A0A561WMI0"/>
<sequence length="74" mass="7911">MTDRFRVDGTPEPSSAPPPIGRLRPALWLLLIVSLTVNAVASAIGATLAGIAFGLVTLACAGWLVVDHYRRRNQ</sequence>
<gene>
    <name evidence="2" type="ORF">FHX34_10117</name>
</gene>
<keyword evidence="1" id="KW-1133">Transmembrane helix</keyword>
<reference evidence="2 3" key="1">
    <citation type="submission" date="2019-06" db="EMBL/GenBank/DDBJ databases">
        <title>Sequencing the genomes of 1000 actinobacteria strains.</title>
        <authorList>
            <person name="Klenk H.-P."/>
        </authorList>
    </citation>
    <scope>NUCLEOTIDE SEQUENCE [LARGE SCALE GENOMIC DNA]</scope>
    <source>
        <strain evidence="2 3">DSM 43866</strain>
    </source>
</reference>
<keyword evidence="1" id="KW-0812">Transmembrane</keyword>
<keyword evidence="1" id="KW-0472">Membrane</keyword>
<organism evidence="2 3">
    <name type="scientific">Actinoplanes teichomyceticus</name>
    <dbReference type="NCBI Taxonomy" id="1867"/>
    <lineage>
        <taxon>Bacteria</taxon>
        <taxon>Bacillati</taxon>
        <taxon>Actinomycetota</taxon>
        <taxon>Actinomycetes</taxon>
        <taxon>Micromonosporales</taxon>
        <taxon>Micromonosporaceae</taxon>
        <taxon>Actinoplanes</taxon>
    </lineage>
</organism>
<evidence type="ECO:0000313" key="3">
    <source>
        <dbReference type="Proteomes" id="UP000320239"/>
    </source>
</evidence>
<feature type="transmembrane region" description="Helical" evidence="1">
    <location>
        <begin position="50"/>
        <end position="66"/>
    </location>
</feature>
<evidence type="ECO:0000256" key="1">
    <source>
        <dbReference type="SAM" id="Phobius"/>
    </source>
</evidence>
<dbReference type="Proteomes" id="UP000320239">
    <property type="component" value="Unassembled WGS sequence"/>
</dbReference>
<dbReference type="RefSeq" id="WP_122980648.1">
    <property type="nucleotide sequence ID" value="NZ_BOMX01000004.1"/>
</dbReference>
<accession>A0A561WMI0</accession>
<proteinExistence type="predicted"/>
<comment type="caution">
    <text evidence="2">The sequence shown here is derived from an EMBL/GenBank/DDBJ whole genome shotgun (WGS) entry which is preliminary data.</text>
</comment>